<evidence type="ECO:0000313" key="3">
    <source>
        <dbReference type="Proteomes" id="UP001321492"/>
    </source>
</evidence>
<name>A0ABT7AFN2_9HYPH</name>
<dbReference type="Proteomes" id="UP001321492">
    <property type="component" value="Unassembled WGS sequence"/>
</dbReference>
<feature type="compositionally biased region" description="Basic and acidic residues" evidence="1">
    <location>
        <begin position="16"/>
        <end position="25"/>
    </location>
</feature>
<feature type="region of interest" description="Disordered" evidence="1">
    <location>
        <begin position="552"/>
        <end position="572"/>
    </location>
</feature>
<feature type="region of interest" description="Disordered" evidence="1">
    <location>
        <begin position="1"/>
        <end position="46"/>
    </location>
</feature>
<feature type="compositionally biased region" description="Polar residues" evidence="1">
    <location>
        <begin position="26"/>
        <end position="36"/>
    </location>
</feature>
<dbReference type="RefSeq" id="WP_283740193.1">
    <property type="nucleotide sequence ID" value="NZ_JASJEV010000004.1"/>
</dbReference>
<dbReference type="EMBL" id="JASJEV010000004">
    <property type="protein sequence ID" value="MDJ1158193.1"/>
    <property type="molecule type" value="Genomic_DNA"/>
</dbReference>
<keyword evidence="3" id="KW-1185">Reference proteome</keyword>
<comment type="caution">
    <text evidence="2">The sequence shown here is derived from an EMBL/GenBank/DDBJ whole genome shotgun (WGS) entry which is preliminary data.</text>
</comment>
<sequence>MSRRTSPAVRSSSEAAKGRATDCRSRSGTADASGSPRQPEGRALSSWCKPYAPTDWLIGPPPCRRDLPGRPRGEGDGTLLFGQGACLVEVDEAGLTIVAALFAQQGAPTEEFRQPEEMARVPGARDRLVDHFEALVRPVGQPEELGLHLVIDGKILFRAGFPLQADAPVELREAVLQFARKSMGQAAENLALGVHRRQRMGIGDGPHAPRQGQDLREVAPVELQHDSDVECMAEAAQMLDFLGPVERLAEAQDGFLLPRQEPLRQSPLAEGADLRVVAAVTRAARHRARPVVKGKPVRDVMQAVLVAPRVEMRRPGAVERLQAYLGIVGAAQVTDDDARALPLHLEIRGGEPPAPVEGKPALALEPILSLAGRDSLLVDRPRLYGPRSVERGGDRPPDGEKPQGELLLHLGRCLGLPQECLCVGQEALGFEGGRADGTVLGGEDGETGGLDQQPRLLAVPGHEVVRNVACEAGAQHVDDTPVHEPAPALQQAVVGSLLDQHVAKAEGHAGRRVDALDELGPQELGEALIEEGARDLLARQARQQLAGEFSADHAGDLGDAPGPPDGGETGGQQVLQGRHASLAEQGLPVMHMRLRRAEMHLEELRQFLGEEWHALAAFVDELAETKRRQARGPGELDHLANRLGVEARQVQRMDLHRAGL</sequence>
<organism evidence="2 3">
    <name type="scientific">Chelatococcus albus</name>
    <dbReference type="NCBI Taxonomy" id="3047466"/>
    <lineage>
        <taxon>Bacteria</taxon>
        <taxon>Pseudomonadati</taxon>
        <taxon>Pseudomonadota</taxon>
        <taxon>Alphaproteobacteria</taxon>
        <taxon>Hyphomicrobiales</taxon>
        <taxon>Chelatococcaceae</taxon>
        <taxon>Chelatococcus</taxon>
    </lineage>
</organism>
<accession>A0ABT7AFN2</accession>
<proteinExistence type="predicted"/>
<reference evidence="2 3" key="1">
    <citation type="submission" date="2023-05" db="EMBL/GenBank/DDBJ databases">
        <title>Chelatococcus sp. nov., a moderately thermophilic bacterium isolated from hot spring microbial mat.</title>
        <authorList>
            <person name="Hu C.-J."/>
            <person name="Li W.-J."/>
        </authorList>
    </citation>
    <scope>NUCLEOTIDE SEQUENCE [LARGE SCALE GENOMIC DNA]</scope>
    <source>
        <strain evidence="2 3">SYSU G07232</strain>
    </source>
</reference>
<evidence type="ECO:0000256" key="1">
    <source>
        <dbReference type="SAM" id="MobiDB-lite"/>
    </source>
</evidence>
<gene>
    <name evidence="2" type="ORF">QNA08_08100</name>
</gene>
<evidence type="ECO:0000313" key="2">
    <source>
        <dbReference type="EMBL" id="MDJ1158193.1"/>
    </source>
</evidence>
<feature type="compositionally biased region" description="Polar residues" evidence="1">
    <location>
        <begin position="1"/>
        <end position="14"/>
    </location>
</feature>
<protein>
    <submittedName>
        <fullName evidence="2">Uncharacterized protein</fullName>
    </submittedName>
</protein>
<feature type="region of interest" description="Disordered" evidence="1">
    <location>
        <begin position="382"/>
        <end position="403"/>
    </location>
</feature>